<reference evidence="1" key="1">
    <citation type="journal article" date="2023" name="bioRxiv">
        <title>Improved chromosome-level genome assembly for marigold (Tagetes erecta).</title>
        <authorList>
            <person name="Jiang F."/>
            <person name="Yuan L."/>
            <person name="Wang S."/>
            <person name="Wang H."/>
            <person name="Xu D."/>
            <person name="Wang A."/>
            <person name="Fan W."/>
        </authorList>
    </citation>
    <scope>NUCLEOTIDE SEQUENCE</scope>
    <source>
        <strain evidence="1">WSJ</strain>
        <tissue evidence="1">Leaf</tissue>
    </source>
</reference>
<accession>A0AAD8LLG1</accession>
<dbReference type="AlphaFoldDB" id="A0AAD8LLG1"/>
<dbReference type="Proteomes" id="UP001229421">
    <property type="component" value="Unassembled WGS sequence"/>
</dbReference>
<organism evidence="1 2">
    <name type="scientific">Tagetes erecta</name>
    <name type="common">African marigold</name>
    <dbReference type="NCBI Taxonomy" id="13708"/>
    <lineage>
        <taxon>Eukaryota</taxon>
        <taxon>Viridiplantae</taxon>
        <taxon>Streptophyta</taxon>
        <taxon>Embryophyta</taxon>
        <taxon>Tracheophyta</taxon>
        <taxon>Spermatophyta</taxon>
        <taxon>Magnoliopsida</taxon>
        <taxon>eudicotyledons</taxon>
        <taxon>Gunneridae</taxon>
        <taxon>Pentapetalae</taxon>
        <taxon>asterids</taxon>
        <taxon>campanulids</taxon>
        <taxon>Asterales</taxon>
        <taxon>Asteraceae</taxon>
        <taxon>Asteroideae</taxon>
        <taxon>Heliantheae alliance</taxon>
        <taxon>Tageteae</taxon>
        <taxon>Tagetes</taxon>
    </lineage>
</organism>
<keyword evidence="2" id="KW-1185">Reference proteome</keyword>
<protein>
    <submittedName>
        <fullName evidence="1">Uncharacterized protein</fullName>
    </submittedName>
</protein>
<sequence length="296" mass="33508">MSCMEINSPDSSGMKGIALMVKNIDGPPIRKGILKAGMGLKENSLINELQVADANLKDEKQGSKERGTDDAVIVQEKVTNGSYADRFKEAANTKFADEKVIADPSTSKASASTCLDIRNSFEVLNSNSDDGCVSMTNKPRDVRVESLSDEDDVEEMAIELDPMNEELRVREKSYITLLQDTSMDEERNHNSRVEMVRDRNDLIHEGNDVPKAFVKHYEDFLGLVASIQKSTVYFCNVKESVRLDILRILPFVEGKLPVKYLGVPLISSRLRYRDCKVLVERLDKRISDWKNRWPWD</sequence>
<gene>
    <name evidence="1" type="ORF">QVD17_06847</name>
</gene>
<dbReference type="PANTHER" id="PTHR33116:SF78">
    <property type="entry name" value="OS12G0587133 PROTEIN"/>
    <property type="match status" value="1"/>
</dbReference>
<dbReference type="PANTHER" id="PTHR33116">
    <property type="entry name" value="REVERSE TRANSCRIPTASE ZINC-BINDING DOMAIN-CONTAINING PROTEIN-RELATED-RELATED"/>
    <property type="match status" value="1"/>
</dbReference>
<name>A0AAD8LLG1_TARER</name>
<evidence type="ECO:0000313" key="1">
    <source>
        <dbReference type="EMBL" id="KAK1441011.1"/>
    </source>
</evidence>
<proteinExistence type="predicted"/>
<dbReference type="EMBL" id="JAUHHV010000001">
    <property type="protein sequence ID" value="KAK1441011.1"/>
    <property type="molecule type" value="Genomic_DNA"/>
</dbReference>
<evidence type="ECO:0000313" key="2">
    <source>
        <dbReference type="Proteomes" id="UP001229421"/>
    </source>
</evidence>
<comment type="caution">
    <text evidence="1">The sequence shown here is derived from an EMBL/GenBank/DDBJ whole genome shotgun (WGS) entry which is preliminary data.</text>
</comment>